<gene>
    <name evidence="6" type="primary">gcvA</name>
    <name evidence="6" type="ORF">FHK82_07330</name>
</gene>
<dbReference type="InterPro" id="IPR036390">
    <property type="entry name" value="WH_DNA-bd_sf"/>
</dbReference>
<sequence>MLPLNALRVFEAAARHLSFNLAAKELHVTASAVSHQIKLLEAYLGIKLFHRQTRQVSLTPEAETYLPGVRLGLEQISEATRRVMSRQDTTIRINLAPAIAGGWLIPRLYDFYEKYPDIDIEITTSMRLVDFSHSDVDLAVRFGKGYWKGLNSHLLIPEELIPVCSPKLMAQVGHPDSPEGLLKLPLLHVKPKATDWQEWFEAVGIPQKILKMGAGFQNSPLMLDAVEAGLGYGIVSRHLIEQELVTGRIVIPFDISITGSNGYFLVYPESRENDYKIKLFRDWVLEQIKNSA</sequence>
<dbReference type="PROSITE" id="PS50931">
    <property type="entry name" value="HTH_LYSR"/>
    <property type="match status" value="1"/>
</dbReference>
<dbReference type="GO" id="GO:0003700">
    <property type="term" value="F:DNA-binding transcription factor activity"/>
    <property type="evidence" value="ECO:0007669"/>
    <property type="project" value="InterPro"/>
</dbReference>
<evidence type="ECO:0000256" key="4">
    <source>
        <dbReference type="ARBA" id="ARBA00023163"/>
    </source>
</evidence>
<dbReference type="Pfam" id="PF00126">
    <property type="entry name" value="HTH_1"/>
    <property type="match status" value="1"/>
</dbReference>
<comment type="similarity">
    <text evidence="1">Belongs to the LysR transcriptional regulatory family.</text>
</comment>
<dbReference type="InterPro" id="IPR036388">
    <property type="entry name" value="WH-like_DNA-bd_sf"/>
</dbReference>
<dbReference type="GO" id="GO:0006351">
    <property type="term" value="P:DNA-templated transcription"/>
    <property type="evidence" value="ECO:0007669"/>
    <property type="project" value="TreeGrafter"/>
</dbReference>
<organism evidence="6 7">
    <name type="scientific">Sedimenticola thiotaurini</name>
    <dbReference type="NCBI Taxonomy" id="1543721"/>
    <lineage>
        <taxon>Bacteria</taxon>
        <taxon>Pseudomonadati</taxon>
        <taxon>Pseudomonadota</taxon>
        <taxon>Gammaproteobacteria</taxon>
        <taxon>Chromatiales</taxon>
        <taxon>Sedimenticolaceae</taxon>
        <taxon>Sedimenticola</taxon>
    </lineage>
</organism>
<dbReference type="PRINTS" id="PR00039">
    <property type="entry name" value="HTHLYSR"/>
</dbReference>
<comment type="caution">
    <text evidence="6">The sequence shown here is derived from an EMBL/GenBank/DDBJ whole genome shotgun (WGS) entry which is preliminary data.</text>
</comment>
<evidence type="ECO:0000313" key="6">
    <source>
        <dbReference type="EMBL" id="TVT56362.1"/>
    </source>
</evidence>
<dbReference type="SUPFAM" id="SSF53850">
    <property type="entry name" value="Periplasmic binding protein-like II"/>
    <property type="match status" value="1"/>
</dbReference>
<keyword evidence="2" id="KW-0805">Transcription regulation</keyword>
<dbReference type="EMBL" id="VMRY01000022">
    <property type="protein sequence ID" value="TVT56362.1"/>
    <property type="molecule type" value="Genomic_DNA"/>
</dbReference>
<dbReference type="InterPro" id="IPR058163">
    <property type="entry name" value="LysR-type_TF_proteobact-type"/>
</dbReference>
<dbReference type="Pfam" id="PF03466">
    <property type="entry name" value="LysR_substrate"/>
    <property type="match status" value="1"/>
</dbReference>
<dbReference type="InterPro" id="IPR005119">
    <property type="entry name" value="LysR_subst-bd"/>
</dbReference>
<dbReference type="GO" id="GO:0043565">
    <property type="term" value="F:sequence-specific DNA binding"/>
    <property type="evidence" value="ECO:0007669"/>
    <property type="project" value="TreeGrafter"/>
</dbReference>
<keyword evidence="3" id="KW-0238">DNA-binding</keyword>
<proteinExistence type="inferred from homology"/>
<dbReference type="NCBIfam" id="NF008352">
    <property type="entry name" value="PRK11139.1"/>
    <property type="match status" value="1"/>
</dbReference>
<dbReference type="PANTHER" id="PTHR30537">
    <property type="entry name" value="HTH-TYPE TRANSCRIPTIONAL REGULATOR"/>
    <property type="match status" value="1"/>
</dbReference>
<dbReference type="FunFam" id="1.10.10.10:FF:000038">
    <property type="entry name" value="Glycine cleavage system transcriptional activator"/>
    <property type="match status" value="1"/>
</dbReference>
<evidence type="ECO:0000259" key="5">
    <source>
        <dbReference type="PROSITE" id="PS50931"/>
    </source>
</evidence>
<dbReference type="Gene3D" id="3.40.190.10">
    <property type="entry name" value="Periplasmic binding protein-like II"/>
    <property type="match status" value="2"/>
</dbReference>
<dbReference type="PANTHER" id="PTHR30537:SF74">
    <property type="entry name" value="HTH-TYPE TRANSCRIPTIONAL REGULATOR TRPI"/>
    <property type="match status" value="1"/>
</dbReference>
<dbReference type="InterPro" id="IPR000847">
    <property type="entry name" value="LysR_HTH_N"/>
</dbReference>
<evidence type="ECO:0000256" key="1">
    <source>
        <dbReference type="ARBA" id="ARBA00009437"/>
    </source>
</evidence>
<feature type="domain" description="HTH lysR-type" evidence="5">
    <location>
        <begin position="2"/>
        <end position="59"/>
    </location>
</feature>
<evidence type="ECO:0000313" key="7">
    <source>
        <dbReference type="Proteomes" id="UP000317355"/>
    </source>
</evidence>
<accession>A0A558D5T3</accession>
<dbReference type="Gene3D" id="1.10.10.10">
    <property type="entry name" value="Winged helix-like DNA-binding domain superfamily/Winged helix DNA-binding domain"/>
    <property type="match status" value="1"/>
</dbReference>
<dbReference type="SUPFAM" id="SSF46785">
    <property type="entry name" value="Winged helix' DNA-binding domain"/>
    <property type="match status" value="1"/>
</dbReference>
<keyword evidence="4" id="KW-0804">Transcription</keyword>
<dbReference type="AlphaFoldDB" id="A0A558D5T3"/>
<dbReference type="Proteomes" id="UP000317355">
    <property type="component" value="Unassembled WGS sequence"/>
</dbReference>
<dbReference type="CDD" id="cd08432">
    <property type="entry name" value="PBP2_GcdR_TrpI_HvrB_AmpR_like"/>
    <property type="match status" value="1"/>
</dbReference>
<evidence type="ECO:0000256" key="3">
    <source>
        <dbReference type="ARBA" id="ARBA00023125"/>
    </source>
</evidence>
<evidence type="ECO:0000256" key="2">
    <source>
        <dbReference type="ARBA" id="ARBA00023015"/>
    </source>
</evidence>
<reference evidence="6 7" key="1">
    <citation type="submission" date="2019-07" db="EMBL/GenBank/DDBJ databases">
        <title>The pathways for chlorine oxyanion respiration interact through the shared metabolite chlorate.</title>
        <authorList>
            <person name="Barnum T.P."/>
            <person name="Cheng Y."/>
            <person name="Hill K.A."/>
            <person name="Lucas L.N."/>
            <person name="Carlson H.K."/>
            <person name="Coates J.D."/>
        </authorList>
    </citation>
    <scope>NUCLEOTIDE SEQUENCE [LARGE SCALE GENOMIC DNA]</scope>
    <source>
        <strain evidence="6">BK-3</strain>
    </source>
</reference>
<name>A0A558D5T3_9GAMM</name>
<protein>
    <submittedName>
        <fullName evidence="6">Transcriptional regulator GcvA</fullName>
    </submittedName>
</protein>